<name>A0AAI8VN30_9PEZI</name>
<dbReference type="Proteomes" id="UP001295740">
    <property type="component" value="Unassembled WGS sequence"/>
</dbReference>
<feature type="transmembrane region" description="Helical" evidence="2">
    <location>
        <begin position="177"/>
        <end position="200"/>
    </location>
</feature>
<keyword evidence="2" id="KW-0812">Transmembrane</keyword>
<feature type="transmembrane region" description="Helical" evidence="2">
    <location>
        <begin position="131"/>
        <end position="157"/>
    </location>
</feature>
<keyword evidence="2" id="KW-0472">Membrane</keyword>
<keyword evidence="4" id="KW-1185">Reference proteome</keyword>
<dbReference type="EMBL" id="CAUWAG010000010">
    <property type="protein sequence ID" value="CAJ2507955.1"/>
    <property type="molecule type" value="Genomic_DNA"/>
</dbReference>
<reference evidence="3" key="1">
    <citation type="submission" date="2023-10" db="EMBL/GenBank/DDBJ databases">
        <authorList>
            <person name="Hackl T."/>
        </authorList>
    </citation>
    <scope>NUCLEOTIDE SEQUENCE</scope>
</reference>
<evidence type="ECO:0000256" key="2">
    <source>
        <dbReference type="SAM" id="Phobius"/>
    </source>
</evidence>
<proteinExistence type="predicted"/>
<evidence type="ECO:0000313" key="4">
    <source>
        <dbReference type="Proteomes" id="UP001295740"/>
    </source>
</evidence>
<accession>A0AAI8VN30</accession>
<evidence type="ECO:0000256" key="1">
    <source>
        <dbReference type="SAM" id="MobiDB-lite"/>
    </source>
</evidence>
<protein>
    <submittedName>
        <fullName evidence="3">Uu.00g091410.m01.CDS01</fullName>
    </submittedName>
</protein>
<evidence type="ECO:0000313" key="3">
    <source>
        <dbReference type="EMBL" id="CAJ2507955.1"/>
    </source>
</evidence>
<organism evidence="3 4">
    <name type="scientific">Anthostomella pinea</name>
    <dbReference type="NCBI Taxonomy" id="933095"/>
    <lineage>
        <taxon>Eukaryota</taxon>
        <taxon>Fungi</taxon>
        <taxon>Dikarya</taxon>
        <taxon>Ascomycota</taxon>
        <taxon>Pezizomycotina</taxon>
        <taxon>Sordariomycetes</taxon>
        <taxon>Xylariomycetidae</taxon>
        <taxon>Xylariales</taxon>
        <taxon>Xylariaceae</taxon>
        <taxon>Anthostomella</taxon>
    </lineage>
</organism>
<comment type="caution">
    <text evidence="3">The sequence shown here is derived from an EMBL/GenBank/DDBJ whole genome shotgun (WGS) entry which is preliminary data.</text>
</comment>
<dbReference type="AlphaFoldDB" id="A0AAI8VN30"/>
<keyword evidence="2" id="KW-1133">Transmembrane helix</keyword>
<gene>
    <name evidence="3" type="ORF">KHLLAP_LOCUS8423</name>
</gene>
<feature type="transmembrane region" description="Helical" evidence="2">
    <location>
        <begin position="6"/>
        <end position="24"/>
    </location>
</feature>
<feature type="region of interest" description="Disordered" evidence="1">
    <location>
        <begin position="34"/>
        <end position="60"/>
    </location>
</feature>
<sequence>MTPNFGQVMPLLLLLLPMLSALEISADMKELREIPDSGPRQQPGNESADDSLANGHSSERGTLKSISSIISSFCSTSTGDSDEPRAFGARSNTAIIEAGLAQSLPMVFSDEFKSELGIDINVFGIAMRRKICCYAALLWIGLLFVVSQFAAIITAGIDTKLSDIRLQSFPVGKLATIGFSLLAVAVVPAQIFMSYVLPTFQSRRILKRERIIAADQTTAIPNAQNAPGGETGLWIFSRQRKHG</sequence>